<feature type="compositionally biased region" description="Low complexity" evidence="1">
    <location>
        <begin position="605"/>
        <end position="615"/>
    </location>
</feature>
<evidence type="ECO:0000313" key="2">
    <source>
        <dbReference type="EMBL" id="KAF2967468.1"/>
    </source>
</evidence>
<feature type="compositionally biased region" description="Pro residues" evidence="1">
    <location>
        <begin position="145"/>
        <end position="156"/>
    </location>
</feature>
<dbReference type="OrthoDB" id="428854at2759"/>
<feature type="region of interest" description="Disordered" evidence="1">
    <location>
        <begin position="202"/>
        <end position="627"/>
    </location>
</feature>
<gene>
    <name evidence="2" type="ORF">GQX73_g6079</name>
</gene>
<feature type="compositionally biased region" description="Polar residues" evidence="1">
    <location>
        <begin position="1"/>
        <end position="13"/>
    </location>
</feature>
<feature type="compositionally biased region" description="Basic and acidic residues" evidence="1">
    <location>
        <begin position="243"/>
        <end position="265"/>
    </location>
</feature>
<dbReference type="InParanoid" id="A0A7C8MPV2"/>
<evidence type="ECO:0000313" key="3">
    <source>
        <dbReference type="Proteomes" id="UP000481858"/>
    </source>
</evidence>
<proteinExistence type="predicted"/>
<evidence type="ECO:0000256" key="1">
    <source>
        <dbReference type="SAM" id="MobiDB-lite"/>
    </source>
</evidence>
<feature type="compositionally biased region" description="Acidic residues" evidence="1">
    <location>
        <begin position="105"/>
        <end position="118"/>
    </location>
</feature>
<feature type="compositionally biased region" description="Polar residues" evidence="1">
    <location>
        <begin position="521"/>
        <end position="536"/>
    </location>
</feature>
<dbReference type="EMBL" id="WUBL01000067">
    <property type="protein sequence ID" value="KAF2967468.1"/>
    <property type="molecule type" value="Genomic_DNA"/>
</dbReference>
<feature type="compositionally biased region" description="Basic residues" evidence="1">
    <location>
        <begin position="73"/>
        <end position="82"/>
    </location>
</feature>
<protein>
    <recommendedName>
        <fullName evidence="4">DZF domain-containing protein</fullName>
    </recommendedName>
</protein>
<dbReference type="AlphaFoldDB" id="A0A7C8MPV2"/>
<feature type="compositionally biased region" description="Low complexity" evidence="1">
    <location>
        <begin position="502"/>
        <end position="520"/>
    </location>
</feature>
<feature type="compositionally biased region" description="Basic residues" evidence="1">
    <location>
        <begin position="280"/>
        <end position="294"/>
    </location>
</feature>
<evidence type="ECO:0008006" key="4">
    <source>
        <dbReference type="Google" id="ProtNLM"/>
    </source>
</evidence>
<sequence>MSSSGQYFGSNNPFRRKQGGASVNPTASSGSSFGIDGARTSPTTTTRPPFTTFKSAAPESERRDEEEQPVQQKPKKIVKKVRVQSPPPSSPEDAVPVTRFPTLEGLDDDDDDDDDDSTSDSSKDNDQVDDPFDAESINPERKPATEPPLPHIPPNPFARTLQDIEGSNQAYDANATATGASASKGSLDVDSFKRLLLTGYANLPKPAQPVAESTGNPPSLGTLPDGGSATDGSSISKQSLLDALHETPRTSHEISESEASEERRGVLPTSPLATIPSASARKKPPPPSSRHGKLIKLELGADSNFRNVKPAISSGGADLALPSGTAPRIASSESLHSLQGTNVNKPLPAPPLRASADEDVESPFDREAAGKVPEAFAALQAHPRPPTPPPTTRSRSASQTSTQSHKPAVPPPRRHARSDSKIPSNYSTNADEDPPRSSIESNRSRTDSLRISMNSEKPSYAPAPPPPRRPGHARQGSSFANINHGAFSPVTSPSFSEKDRSPWGSGSTPTSSPGTQPGHSYSLSVASVELNGQTKISPPPPPPTRKQSTRRPASVRSMESSNGLAPARRVSREKDGGAPPPPPPPRARGSRPNPDSSEEGRRKGSLGSISIGNGSVTPTTVEGGKQGEEILADLDALQREVDDMMKKATS</sequence>
<feature type="region of interest" description="Disordered" evidence="1">
    <location>
        <begin position="1"/>
        <end position="172"/>
    </location>
</feature>
<comment type="caution">
    <text evidence="2">The sequence shown here is derived from an EMBL/GenBank/DDBJ whole genome shotgun (WGS) entry which is preliminary data.</text>
</comment>
<feature type="compositionally biased region" description="Low complexity" evidence="1">
    <location>
        <begin position="39"/>
        <end position="53"/>
    </location>
</feature>
<feature type="compositionally biased region" description="Low complexity" evidence="1">
    <location>
        <begin position="392"/>
        <end position="405"/>
    </location>
</feature>
<feature type="compositionally biased region" description="Polar residues" evidence="1">
    <location>
        <begin position="21"/>
        <end position="32"/>
    </location>
</feature>
<organism evidence="2 3">
    <name type="scientific">Xylaria multiplex</name>
    <dbReference type="NCBI Taxonomy" id="323545"/>
    <lineage>
        <taxon>Eukaryota</taxon>
        <taxon>Fungi</taxon>
        <taxon>Dikarya</taxon>
        <taxon>Ascomycota</taxon>
        <taxon>Pezizomycotina</taxon>
        <taxon>Sordariomycetes</taxon>
        <taxon>Xylariomycetidae</taxon>
        <taxon>Xylariales</taxon>
        <taxon>Xylariaceae</taxon>
        <taxon>Xylaria</taxon>
    </lineage>
</organism>
<accession>A0A7C8MPV2</accession>
<feature type="compositionally biased region" description="Polar residues" evidence="1">
    <location>
        <begin position="331"/>
        <end position="344"/>
    </location>
</feature>
<reference evidence="2 3" key="1">
    <citation type="submission" date="2019-12" db="EMBL/GenBank/DDBJ databases">
        <title>Draft genome sequence of the ascomycete Xylaria multiplex DSM 110363.</title>
        <authorList>
            <person name="Buettner E."/>
            <person name="Kellner H."/>
        </authorList>
    </citation>
    <scope>NUCLEOTIDE SEQUENCE [LARGE SCALE GENOMIC DNA]</scope>
    <source>
        <strain evidence="2 3">DSM 110363</strain>
    </source>
</reference>
<keyword evidence="3" id="KW-1185">Reference proteome</keyword>
<feature type="compositionally biased region" description="Polar residues" evidence="1">
    <location>
        <begin position="230"/>
        <end position="239"/>
    </location>
</feature>
<dbReference type="Proteomes" id="UP000481858">
    <property type="component" value="Unassembled WGS sequence"/>
</dbReference>
<name>A0A7C8MPV2_9PEZI</name>